<organism evidence="2 3">
    <name type="scientific">Novosphingobium mathurense</name>
    <dbReference type="NCBI Taxonomy" id="428990"/>
    <lineage>
        <taxon>Bacteria</taxon>
        <taxon>Pseudomonadati</taxon>
        <taxon>Pseudomonadota</taxon>
        <taxon>Alphaproteobacteria</taxon>
        <taxon>Sphingomonadales</taxon>
        <taxon>Sphingomonadaceae</taxon>
        <taxon>Novosphingobium</taxon>
    </lineage>
</organism>
<protein>
    <recommendedName>
        <fullName evidence="4">Beta/Gamma crystallin</fullName>
    </recommendedName>
</protein>
<dbReference type="STRING" id="428990.SAMN06295987_10360"/>
<proteinExistence type="predicted"/>
<evidence type="ECO:0000313" key="2">
    <source>
        <dbReference type="EMBL" id="SLJ99227.1"/>
    </source>
</evidence>
<sequence>MKDKATLRGTAFLAGTVLIAVAMTPGAQAKTPSDVSDVVGARSSSGEGLLQDRGYENISTKSGTDRKWTYWWNKSKSQCITVTTFDGRYEAIDKASNKDCGKSGGGNGTAVAVVGAAALIGALAITTSKKKDKDRDDYYPSGSSRTTPYELRDLIGIKASSGERQMGKRGYKFKSSGTGTYSRWAYWWNKHDDQCVAVTTRDGRYDSIVSVPDSSCGSGSNYGYGGRGDASFSPSRDITCYPAQRVCYERNKGYSAYWTSREFRY</sequence>
<dbReference type="Proteomes" id="UP000190989">
    <property type="component" value="Unassembled WGS sequence"/>
</dbReference>
<dbReference type="AlphaFoldDB" id="A0A1U6HTV1"/>
<gene>
    <name evidence="2" type="ORF">SAMN06295987_10360</name>
</gene>
<dbReference type="EMBL" id="FVZE01000003">
    <property type="protein sequence ID" value="SLJ99227.1"/>
    <property type="molecule type" value="Genomic_DNA"/>
</dbReference>
<feature type="chain" id="PRO_5012188595" description="Beta/Gamma crystallin" evidence="1">
    <location>
        <begin position="30"/>
        <end position="265"/>
    </location>
</feature>
<reference evidence="3" key="1">
    <citation type="submission" date="2017-02" db="EMBL/GenBank/DDBJ databases">
        <authorList>
            <person name="Varghese N."/>
            <person name="Submissions S."/>
        </authorList>
    </citation>
    <scope>NUCLEOTIDE SEQUENCE [LARGE SCALE GENOMIC DNA]</scope>
    <source>
        <strain evidence="3">SM117</strain>
    </source>
</reference>
<name>A0A1U6HTV1_9SPHN</name>
<evidence type="ECO:0000313" key="3">
    <source>
        <dbReference type="Proteomes" id="UP000190989"/>
    </source>
</evidence>
<keyword evidence="1" id="KW-0732">Signal</keyword>
<evidence type="ECO:0000256" key="1">
    <source>
        <dbReference type="SAM" id="SignalP"/>
    </source>
</evidence>
<evidence type="ECO:0008006" key="4">
    <source>
        <dbReference type="Google" id="ProtNLM"/>
    </source>
</evidence>
<feature type="signal peptide" evidence="1">
    <location>
        <begin position="1"/>
        <end position="29"/>
    </location>
</feature>
<keyword evidence="3" id="KW-1185">Reference proteome</keyword>
<accession>A0A1U6HTV1</accession>